<evidence type="ECO:0000256" key="1">
    <source>
        <dbReference type="SAM" id="Phobius"/>
    </source>
</evidence>
<evidence type="ECO:0000313" key="2">
    <source>
        <dbReference type="EMBL" id="MFD1600024.1"/>
    </source>
</evidence>
<feature type="transmembrane region" description="Helical" evidence="1">
    <location>
        <begin position="146"/>
        <end position="167"/>
    </location>
</feature>
<dbReference type="EMBL" id="JBHUDK010000012">
    <property type="protein sequence ID" value="MFD1600024.1"/>
    <property type="molecule type" value="Genomic_DNA"/>
</dbReference>
<accession>A0ABD6CQ48</accession>
<name>A0ABD6CQ48_9EURY</name>
<feature type="transmembrane region" description="Helical" evidence="1">
    <location>
        <begin position="118"/>
        <end position="140"/>
    </location>
</feature>
<sequence>MLRQAREFGPVVLIPLAWIVVIATHLGVIAGDTLFVAHVVMSVLLAVFVVTGRAEMRTGTLRVWWRIIAVGLVVTLLGAIGFRIGTGRRPLQALALFGWMILPSVGFVDIARRKTEPAWVYLGAAVVSLLGAVVYAGGFLGAPPSVSIVGLVLVGLGQTVAIADAAFRY</sequence>
<keyword evidence="1" id="KW-1133">Transmembrane helix</keyword>
<keyword evidence="3" id="KW-1185">Reference proteome</keyword>
<reference evidence="2 3" key="1">
    <citation type="journal article" date="2019" name="Int. J. Syst. Evol. Microbiol.">
        <title>The Global Catalogue of Microorganisms (GCM) 10K type strain sequencing project: providing services to taxonomists for standard genome sequencing and annotation.</title>
        <authorList>
            <consortium name="The Broad Institute Genomics Platform"/>
            <consortium name="The Broad Institute Genome Sequencing Center for Infectious Disease"/>
            <person name="Wu L."/>
            <person name="Ma J."/>
        </authorList>
    </citation>
    <scope>NUCLEOTIDE SEQUENCE [LARGE SCALE GENOMIC DNA]</scope>
    <source>
        <strain evidence="2 3">CGMCC 1.12121</strain>
    </source>
</reference>
<feature type="transmembrane region" description="Helical" evidence="1">
    <location>
        <begin position="63"/>
        <end position="85"/>
    </location>
</feature>
<comment type="caution">
    <text evidence="2">The sequence shown here is derived from an EMBL/GenBank/DDBJ whole genome shotgun (WGS) entry which is preliminary data.</text>
</comment>
<dbReference type="RefSeq" id="WP_256421079.1">
    <property type="nucleotide sequence ID" value="NZ_JANHDI010000006.1"/>
</dbReference>
<organism evidence="2 3">
    <name type="scientific">Halobellus rarus</name>
    <dbReference type="NCBI Taxonomy" id="1126237"/>
    <lineage>
        <taxon>Archaea</taxon>
        <taxon>Methanobacteriati</taxon>
        <taxon>Methanobacteriota</taxon>
        <taxon>Stenosarchaea group</taxon>
        <taxon>Halobacteria</taxon>
        <taxon>Halobacteriales</taxon>
        <taxon>Haloferacaceae</taxon>
        <taxon>Halobellus</taxon>
    </lineage>
</organism>
<feature type="transmembrane region" description="Helical" evidence="1">
    <location>
        <begin position="35"/>
        <end position="51"/>
    </location>
</feature>
<evidence type="ECO:0000313" key="3">
    <source>
        <dbReference type="Proteomes" id="UP001597085"/>
    </source>
</evidence>
<keyword evidence="1" id="KW-0812">Transmembrane</keyword>
<keyword evidence="1" id="KW-0472">Membrane</keyword>
<feature type="transmembrane region" description="Helical" evidence="1">
    <location>
        <begin position="91"/>
        <end position="111"/>
    </location>
</feature>
<dbReference type="Proteomes" id="UP001597085">
    <property type="component" value="Unassembled WGS sequence"/>
</dbReference>
<gene>
    <name evidence="2" type="ORF">ACFSBX_13755</name>
</gene>
<proteinExistence type="predicted"/>
<dbReference type="AlphaFoldDB" id="A0ABD6CQ48"/>
<feature type="transmembrane region" description="Helical" evidence="1">
    <location>
        <begin position="12"/>
        <end position="29"/>
    </location>
</feature>
<protein>
    <submittedName>
        <fullName evidence="2">Uncharacterized protein</fullName>
    </submittedName>
</protein>